<dbReference type="AlphaFoldDB" id="A0A9X0W5Y7"/>
<name>A0A9X0W5Y7_9GAMM</name>
<accession>A0A9X0W5Y7</accession>
<protein>
    <submittedName>
        <fullName evidence="1">Uncharacterized protein</fullName>
    </submittedName>
</protein>
<proteinExistence type="predicted"/>
<keyword evidence="2" id="KW-1185">Reference proteome</keyword>
<dbReference type="EMBL" id="NRRY01000003">
    <property type="protein sequence ID" value="MBK1617436.1"/>
    <property type="molecule type" value="Genomic_DNA"/>
</dbReference>
<gene>
    <name evidence="1" type="ORF">CKO42_02980</name>
</gene>
<dbReference type="RefSeq" id="WP_200238520.1">
    <property type="nucleotide sequence ID" value="NZ_NRRY01000003.1"/>
</dbReference>
<sequence>MIRISTAVLIAAVSLSAVVLLFRDPITVKEINDITDTSAAGVESLLAKVDATRTLSFSSTERNSAMIPMTDNRLPIRSGSSPAQSIGQQPPGFVVLDASAPSERIDIGELRDLEGIAIEDSASEPIEIGEPLDADPLADSLRQTAQRSGVEVQDIGPPLPVLDETIDPWILIPARTGD</sequence>
<comment type="caution">
    <text evidence="1">The sequence shown here is derived from an EMBL/GenBank/DDBJ whole genome shotgun (WGS) entry which is preliminary data.</text>
</comment>
<evidence type="ECO:0000313" key="2">
    <source>
        <dbReference type="Proteomes" id="UP001138768"/>
    </source>
</evidence>
<dbReference type="Proteomes" id="UP001138768">
    <property type="component" value="Unassembled WGS sequence"/>
</dbReference>
<evidence type="ECO:0000313" key="1">
    <source>
        <dbReference type="EMBL" id="MBK1617436.1"/>
    </source>
</evidence>
<organism evidence="1 2">
    <name type="scientific">Lamprobacter modestohalophilus</name>
    <dbReference type="NCBI Taxonomy" id="1064514"/>
    <lineage>
        <taxon>Bacteria</taxon>
        <taxon>Pseudomonadati</taxon>
        <taxon>Pseudomonadota</taxon>
        <taxon>Gammaproteobacteria</taxon>
        <taxon>Chromatiales</taxon>
        <taxon>Chromatiaceae</taxon>
        <taxon>Lamprobacter</taxon>
    </lineage>
</organism>
<reference evidence="1 2" key="1">
    <citation type="journal article" date="2020" name="Microorganisms">
        <title>Osmotic Adaptation and Compatible Solute Biosynthesis of Phototrophic Bacteria as Revealed from Genome Analyses.</title>
        <authorList>
            <person name="Imhoff J.F."/>
            <person name="Rahn T."/>
            <person name="Kunzel S."/>
            <person name="Keller A."/>
            <person name="Neulinger S.C."/>
        </authorList>
    </citation>
    <scope>NUCLEOTIDE SEQUENCE [LARGE SCALE GENOMIC DNA]</scope>
    <source>
        <strain evidence="1 2">DSM 25653</strain>
    </source>
</reference>